<evidence type="ECO:0000313" key="1">
    <source>
        <dbReference type="EMBL" id="MCW7553055.1"/>
    </source>
</evidence>
<dbReference type="PANTHER" id="PTHR48100:SF15">
    <property type="entry name" value="SEDOHEPTULOSE 1,7-BISPHOSPHATASE"/>
    <property type="match status" value="1"/>
</dbReference>
<dbReference type="NCBIfam" id="TIGR00249">
    <property type="entry name" value="sixA"/>
    <property type="match status" value="1"/>
</dbReference>
<gene>
    <name evidence="1" type="primary">sixA</name>
    <name evidence="1" type="ORF">NX722_10480</name>
</gene>
<reference evidence="1 2" key="1">
    <citation type="submission" date="2022-10" db="EMBL/GenBank/DDBJ databases">
        <title>High-quality genome sequences of two octocoral-associated bacteria, Endozoicomonas euniceicola EF212 and Endozoicomonas gorgoniicola PS125.</title>
        <authorList>
            <person name="Chiou Y.-J."/>
            <person name="Chen Y.-H."/>
        </authorList>
    </citation>
    <scope>NUCLEOTIDE SEQUENCE [LARGE SCALE GENOMIC DNA]</scope>
    <source>
        <strain evidence="1 2">PS125</strain>
    </source>
</reference>
<dbReference type="InterPro" id="IPR029033">
    <property type="entry name" value="His_PPase_superfam"/>
</dbReference>
<sequence length="147" mass="15410">MKLIIMRHGQASWSAPSDSLRPLTEAGRHEVRHTVEQLQGEGVNRIVASPYLRAQQTADIASEILGVEVDTINGITPDDRPADAIGQLPEQGNVLVVSHMPLVSALTALLCDGVPSDGPGFGTADAAVLSLEMPAAGLASLQRMLPA</sequence>
<accession>A0ABT3MUJ6</accession>
<proteinExistence type="predicted"/>
<dbReference type="SUPFAM" id="SSF53254">
    <property type="entry name" value="Phosphoglycerate mutase-like"/>
    <property type="match status" value="1"/>
</dbReference>
<dbReference type="SMART" id="SM00855">
    <property type="entry name" value="PGAM"/>
    <property type="match status" value="1"/>
</dbReference>
<protein>
    <submittedName>
        <fullName evidence="1">Phosphohistidine phosphatase SixA</fullName>
    </submittedName>
</protein>
<evidence type="ECO:0000313" key="2">
    <source>
        <dbReference type="Proteomes" id="UP001209854"/>
    </source>
</evidence>
<dbReference type="InterPro" id="IPR004449">
    <property type="entry name" value="SixA"/>
</dbReference>
<comment type="caution">
    <text evidence="1">The sequence shown here is derived from an EMBL/GenBank/DDBJ whole genome shotgun (WGS) entry which is preliminary data.</text>
</comment>
<dbReference type="Gene3D" id="3.40.50.1240">
    <property type="entry name" value="Phosphoglycerate mutase-like"/>
    <property type="match status" value="1"/>
</dbReference>
<dbReference type="EMBL" id="JAPFCC010000001">
    <property type="protein sequence ID" value="MCW7553055.1"/>
    <property type="molecule type" value="Genomic_DNA"/>
</dbReference>
<dbReference type="PANTHER" id="PTHR48100">
    <property type="entry name" value="BROAD-SPECIFICITY PHOSPHATASE YOR283W-RELATED"/>
    <property type="match status" value="1"/>
</dbReference>
<dbReference type="Proteomes" id="UP001209854">
    <property type="component" value="Unassembled WGS sequence"/>
</dbReference>
<dbReference type="InterPro" id="IPR013078">
    <property type="entry name" value="His_Pase_superF_clade-1"/>
</dbReference>
<dbReference type="CDD" id="cd07067">
    <property type="entry name" value="HP_PGM_like"/>
    <property type="match status" value="1"/>
</dbReference>
<dbReference type="RefSeq" id="WP_262567926.1">
    <property type="nucleotide sequence ID" value="NZ_JAPFCC010000001.1"/>
</dbReference>
<organism evidence="1 2">
    <name type="scientific">Endozoicomonas gorgoniicola</name>
    <dbReference type="NCBI Taxonomy" id="1234144"/>
    <lineage>
        <taxon>Bacteria</taxon>
        <taxon>Pseudomonadati</taxon>
        <taxon>Pseudomonadota</taxon>
        <taxon>Gammaproteobacteria</taxon>
        <taxon>Oceanospirillales</taxon>
        <taxon>Endozoicomonadaceae</taxon>
        <taxon>Endozoicomonas</taxon>
    </lineage>
</organism>
<dbReference type="Pfam" id="PF00300">
    <property type="entry name" value="His_Phos_1"/>
    <property type="match status" value="1"/>
</dbReference>
<name>A0ABT3MUJ6_9GAMM</name>
<keyword evidence="2" id="KW-1185">Reference proteome</keyword>
<dbReference type="InterPro" id="IPR050275">
    <property type="entry name" value="PGM_Phosphatase"/>
</dbReference>